<dbReference type="RefSeq" id="WP_269315466.1">
    <property type="nucleotide sequence ID" value="NZ_CP098251.1"/>
</dbReference>
<dbReference type="Proteomes" id="UP001164819">
    <property type="component" value="Chromosome"/>
</dbReference>
<proteinExistence type="predicted"/>
<name>A0A9E9LA78_9BURK</name>
<gene>
    <name evidence="1" type="ORF">NB646_05690</name>
</gene>
<dbReference type="EMBL" id="CP098251">
    <property type="protein sequence ID" value="WAV90365.1"/>
    <property type="molecule type" value="Genomic_DNA"/>
</dbReference>
<protein>
    <submittedName>
        <fullName evidence="1">Uncharacterized protein</fullName>
    </submittedName>
</protein>
<evidence type="ECO:0000313" key="1">
    <source>
        <dbReference type="EMBL" id="WAV90365.1"/>
    </source>
</evidence>
<reference evidence="1" key="1">
    <citation type="journal article" date="2022" name="Front. Microbiol.">
        <title>New perspectives on an old grouping: The genomic and phenotypic variability of Oxalobacter formigenes and the implications for calcium oxalate stone prevention.</title>
        <authorList>
            <person name="Chmiel J.A."/>
            <person name="Carr C."/>
            <person name="Stuivenberg G.A."/>
            <person name="Venema R."/>
            <person name="Chanyi R.M."/>
            <person name="Al K.F."/>
            <person name="Giguere D."/>
            <person name="Say H."/>
            <person name="Akouris P.P."/>
            <person name="Dominguez Romero S.A."/>
            <person name="Kwong A."/>
            <person name="Tai V."/>
            <person name="Koval S.F."/>
            <person name="Razvi H."/>
            <person name="Bjazevic J."/>
            <person name="Burton J.P."/>
        </authorList>
    </citation>
    <scope>NUCLEOTIDE SEQUENCE</scope>
    <source>
        <strain evidence="1">OxK</strain>
    </source>
</reference>
<organism evidence="1">
    <name type="scientific">Oxalobacter aliiformigenes</name>
    <dbReference type="NCBI Taxonomy" id="2946593"/>
    <lineage>
        <taxon>Bacteria</taxon>
        <taxon>Pseudomonadati</taxon>
        <taxon>Pseudomonadota</taxon>
        <taxon>Betaproteobacteria</taxon>
        <taxon>Burkholderiales</taxon>
        <taxon>Oxalobacteraceae</taxon>
        <taxon>Oxalobacter</taxon>
    </lineage>
</organism>
<accession>A0A9E9LA78</accession>
<dbReference type="AlphaFoldDB" id="A0A9E9LA78"/>
<sequence length="108" mass="11981">MLFLSAVFPGRRKTESIRRFFSRGCLIGKNGLWRLREGGVPDDPHGRHAGNVLIPSPGYGQAEWHYRGTGNKAAGVPGCRVFRMVPMPSSVGHGLYRGSDIEDEMKRL</sequence>